<dbReference type="SUPFAM" id="SSF50447">
    <property type="entry name" value="Translation proteins"/>
    <property type="match status" value="1"/>
</dbReference>
<evidence type="ECO:0000256" key="3">
    <source>
        <dbReference type="ARBA" id="ARBA00022517"/>
    </source>
</evidence>
<dbReference type="FunFam" id="3.30.70.240:FF:000006">
    <property type="entry name" value="Elongation factor like GTPase 1"/>
    <property type="match status" value="1"/>
</dbReference>
<dbReference type="AlphaFoldDB" id="A0A3N4I534"/>
<dbReference type="PROSITE" id="PS51722">
    <property type="entry name" value="G_TR_2"/>
    <property type="match status" value="1"/>
</dbReference>
<dbReference type="Proteomes" id="UP000275078">
    <property type="component" value="Unassembled WGS sequence"/>
</dbReference>
<dbReference type="InterPro" id="IPR014721">
    <property type="entry name" value="Ribsml_uS5_D2-typ_fold_subgr"/>
</dbReference>
<dbReference type="SUPFAM" id="SSF52540">
    <property type="entry name" value="P-loop containing nucleoside triphosphate hydrolases"/>
    <property type="match status" value="1"/>
</dbReference>
<dbReference type="InterPro" id="IPR020568">
    <property type="entry name" value="Ribosomal_Su5_D2-typ_SF"/>
</dbReference>
<dbReference type="InterPro" id="IPR009000">
    <property type="entry name" value="Transl_B-barrel_sf"/>
</dbReference>
<keyword evidence="13" id="KW-1185">Reference proteome</keyword>
<dbReference type="Gene3D" id="3.30.230.10">
    <property type="match status" value="1"/>
</dbReference>
<evidence type="ECO:0000256" key="9">
    <source>
        <dbReference type="ARBA" id="ARBA00081809"/>
    </source>
</evidence>
<dbReference type="InterPro" id="IPR056752">
    <property type="entry name" value="EFL1"/>
</dbReference>
<evidence type="ECO:0000256" key="7">
    <source>
        <dbReference type="ARBA" id="ARBA00048548"/>
    </source>
</evidence>
<keyword evidence="4" id="KW-0547">Nucleotide-binding</keyword>
<dbReference type="GO" id="GO:0005829">
    <property type="term" value="C:cytosol"/>
    <property type="evidence" value="ECO:0007669"/>
    <property type="project" value="TreeGrafter"/>
</dbReference>
<dbReference type="CDD" id="cd16261">
    <property type="entry name" value="EF2_snRNP_III"/>
    <property type="match status" value="1"/>
</dbReference>
<dbReference type="NCBIfam" id="TIGR00231">
    <property type="entry name" value="small_GTP"/>
    <property type="match status" value="1"/>
</dbReference>
<dbReference type="Gene3D" id="3.30.70.240">
    <property type="match status" value="1"/>
</dbReference>
<dbReference type="Gene3D" id="3.40.50.300">
    <property type="entry name" value="P-loop containing nucleotide triphosphate hydrolases"/>
    <property type="match status" value="1"/>
</dbReference>
<evidence type="ECO:0000259" key="11">
    <source>
        <dbReference type="PROSITE" id="PS51722"/>
    </source>
</evidence>
<accession>A0A3N4I534</accession>
<dbReference type="SUPFAM" id="SSF54211">
    <property type="entry name" value="Ribosomal protein S5 domain 2-like"/>
    <property type="match status" value="1"/>
</dbReference>
<dbReference type="GO" id="GO:0043022">
    <property type="term" value="F:ribosome binding"/>
    <property type="evidence" value="ECO:0007669"/>
    <property type="project" value="TreeGrafter"/>
</dbReference>
<comment type="subcellular location">
    <subcellularLocation>
        <location evidence="1">Cytoplasm</location>
    </subcellularLocation>
</comment>
<dbReference type="CDD" id="cd01681">
    <property type="entry name" value="aeEF2_snRNP_like_IV"/>
    <property type="match status" value="1"/>
</dbReference>
<dbReference type="GO" id="GO:0003924">
    <property type="term" value="F:GTPase activity"/>
    <property type="evidence" value="ECO:0007669"/>
    <property type="project" value="InterPro"/>
</dbReference>
<dbReference type="PRINTS" id="PR00315">
    <property type="entry name" value="ELONGATNFCT"/>
</dbReference>
<dbReference type="InterPro" id="IPR000795">
    <property type="entry name" value="T_Tr_GTP-bd_dom"/>
</dbReference>
<dbReference type="InterPro" id="IPR027417">
    <property type="entry name" value="P-loop_NTPase"/>
</dbReference>
<protein>
    <recommendedName>
        <fullName evidence="8">Ribosome assembly protein 1</fullName>
    </recommendedName>
    <alternativeName>
        <fullName evidence="9">Elongation factor-like 1</fullName>
    </alternativeName>
</protein>
<dbReference type="Pfam" id="PF14492">
    <property type="entry name" value="EFG_III"/>
    <property type="match status" value="1"/>
</dbReference>
<dbReference type="Pfam" id="PF25118">
    <property type="entry name" value="EFL1"/>
    <property type="match status" value="1"/>
</dbReference>
<dbReference type="Gene3D" id="3.30.70.870">
    <property type="entry name" value="Elongation Factor G (Translational Gtpase), domain 3"/>
    <property type="match status" value="1"/>
</dbReference>
<evidence type="ECO:0000256" key="2">
    <source>
        <dbReference type="ARBA" id="ARBA00022490"/>
    </source>
</evidence>
<dbReference type="FunFam" id="3.40.50.300:FF:000746">
    <property type="entry name" value="Ribosome assembly protein 1"/>
    <property type="match status" value="1"/>
</dbReference>
<dbReference type="PANTHER" id="PTHR42908:SF3">
    <property type="entry name" value="ELONGATION FACTOR-LIKE GTPASE 1"/>
    <property type="match status" value="1"/>
</dbReference>
<evidence type="ECO:0000313" key="13">
    <source>
        <dbReference type="Proteomes" id="UP000275078"/>
    </source>
</evidence>
<dbReference type="SUPFAM" id="SSF54980">
    <property type="entry name" value="EF-G C-terminal domain-like"/>
    <property type="match status" value="2"/>
</dbReference>
<keyword evidence="5" id="KW-0378">Hydrolase</keyword>
<evidence type="ECO:0000256" key="5">
    <source>
        <dbReference type="ARBA" id="ARBA00022801"/>
    </source>
</evidence>
<keyword evidence="2" id="KW-0963">Cytoplasm</keyword>
<reference evidence="12 13" key="1">
    <citation type="journal article" date="2018" name="Nat. Ecol. Evol.">
        <title>Pezizomycetes genomes reveal the molecular basis of ectomycorrhizal truffle lifestyle.</title>
        <authorList>
            <person name="Murat C."/>
            <person name="Payen T."/>
            <person name="Noel B."/>
            <person name="Kuo A."/>
            <person name="Morin E."/>
            <person name="Chen J."/>
            <person name="Kohler A."/>
            <person name="Krizsan K."/>
            <person name="Balestrini R."/>
            <person name="Da Silva C."/>
            <person name="Montanini B."/>
            <person name="Hainaut M."/>
            <person name="Levati E."/>
            <person name="Barry K.W."/>
            <person name="Belfiori B."/>
            <person name="Cichocki N."/>
            <person name="Clum A."/>
            <person name="Dockter R.B."/>
            <person name="Fauchery L."/>
            <person name="Guy J."/>
            <person name="Iotti M."/>
            <person name="Le Tacon F."/>
            <person name="Lindquist E.A."/>
            <person name="Lipzen A."/>
            <person name="Malagnac F."/>
            <person name="Mello A."/>
            <person name="Molinier V."/>
            <person name="Miyauchi S."/>
            <person name="Poulain J."/>
            <person name="Riccioni C."/>
            <person name="Rubini A."/>
            <person name="Sitrit Y."/>
            <person name="Splivallo R."/>
            <person name="Traeger S."/>
            <person name="Wang M."/>
            <person name="Zifcakova L."/>
            <person name="Wipf D."/>
            <person name="Zambonelli A."/>
            <person name="Paolocci F."/>
            <person name="Nowrousian M."/>
            <person name="Ottonello S."/>
            <person name="Baldrian P."/>
            <person name="Spatafora J.W."/>
            <person name="Henrissat B."/>
            <person name="Nagy L.G."/>
            <person name="Aury J.M."/>
            <person name="Wincker P."/>
            <person name="Grigoriev I.V."/>
            <person name="Bonfante P."/>
            <person name="Martin F.M."/>
        </authorList>
    </citation>
    <scope>NUCLEOTIDE SEQUENCE [LARGE SCALE GENOMIC DNA]</scope>
    <source>
        <strain evidence="12 13">RN42</strain>
    </source>
</reference>
<dbReference type="InterPro" id="IPR053905">
    <property type="entry name" value="EF-G-like_DII"/>
</dbReference>
<dbReference type="EMBL" id="ML119695">
    <property type="protein sequence ID" value="RPA79798.1"/>
    <property type="molecule type" value="Genomic_DNA"/>
</dbReference>
<keyword evidence="3" id="KW-0690">Ribosome biogenesis</keyword>
<gene>
    <name evidence="12" type="ORF">BJ508DRAFT_415776</name>
</gene>
<comment type="catalytic activity">
    <reaction evidence="7">
        <text>GTP + H2O = GDP + phosphate + H(+)</text>
        <dbReference type="Rhea" id="RHEA:19669"/>
        <dbReference type="ChEBI" id="CHEBI:15377"/>
        <dbReference type="ChEBI" id="CHEBI:15378"/>
        <dbReference type="ChEBI" id="CHEBI:37565"/>
        <dbReference type="ChEBI" id="CHEBI:43474"/>
        <dbReference type="ChEBI" id="CHEBI:58189"/>
    </reaction>
</comment>
<dbReference type="Pfam" id="PF22042">
    <property type="entry name" value="EF-G_D2"/>
    <property type="match status" value="1"/>
</dbReference>
<dbReference type="STRING" id="1160509.A0A3N4I534"/>
<dbReference type="Pfam" id="PF00009">
    <property type="entry name" value="GTP_EFTU"/>
    <property type="match status" value="1"/>
</dbReference>
<dbReference type="InterPro" id="IPR041095">
    <property type="entry name" value="EFG_II"/>
</dbReference>
<dbReference type="Gene3D" id="2.40.30.10">
    <property type="entry name" value="Translation factors"/>
    <property type="match status" value="1"/>
</dbReference>
<dbReference type="PANTHER" id="PTHR42908">
    <property type="entry name" value="TRANSLATION ELONGATION FACTOR-RELATED"/>
    <property type="match status" value="1"/>
</dbReference>
<dbReference type="SMART" id="SM00838">
    <property type="entry name" value="EFG_C"/>
    <property type="match status" value="1"/>
</dbReference>
<dbReference type="GO" id="GO:1990904">
    <property type="term" value="C:ribonucleoprotein complex"/>
    <property type="evidence" value="ECO:0007669"/>
    <property type="project" value="TreeGrafter"/>
</dbReference>
<dbReference type="GO" id="GO:0042256">
    <property type="term" value="P:cytosolic ribosome assembly"/>
    <property type="evidence" value="ECO:0007669"/>
    <property type="project" value="TreeGrafter"/>
</dbReference>
<evidence type="ECO:0000256" key="1">
    <source>
        <dbReference type="ARBA" id="ARBA00004496"/>
    </source>
</evidence>
<feature type="compositionally biased region" description="Basic and acidic residues" evidence="10">
    <location>
        <begin position="203"/>
        <end position="212"/>
    </location>
</feature>
<feature type="domain" description="Tr-type G" evidence="11">
    <location>
        <begin position="16"/>
        <end position="272"/>
    </location>
</feature>
<evidence type="ECO:0000256" key="10">
    <source>
        <dbReference type="SAM" id="MobiDB-lite"/>
    </source>
</evidence>
<dbReference type="CDD" id="cd01885">
    <property type="entry name" value="EF2"/>
    <property type="match status" value="1"/>
</dbReference>
<evidence type="ECO:0000256" key="4">
    <source>
        <dbReference type="ARBA" id="ARBA00022741"/>
    </source>
</evidence>
<dbReference type="CDD" id="cd16268">
    <property type="entry name" value="EF2_II"/>
    <property type="match status" value="1"/>
</dbReference>
<dbReference type="InterPro" id="IPR035647">
    <property type="entry name" value="EFG_III/V"/>
</dbReference>
<name>A0A3N4I534_ASCIM</name>
<evidence type="ECO:0000256" key="6">
    <source>
        <dbReference type="ARBA" id="ARBA00023134"/>
    </source>
</evidence>
<dbReference type="FunFam" id="3.30.70.870:FF:000002">
    <property type="entry name" value="Translation elongation factor 2"/>
    <property type="match status" value="1"/>
</dbReference>
<dbReference type="InterPro" id="IPR000640">
    <property type="entry name" value="EFG_V-like"/>
</dbReference>
<evidence type="ECO:0000256" key="8">
    <source>
        <dbReference type="ARBA" id="ARBA00068031"/>
    </source>
</evidence>
<feature type="region of interest" description="Disordered" evidence="10">
    <location>
        <begin position="203"/>
        <end position="230"/>
    </location>
</feature>
<feature type="compositionally biased region" description="Acidic residues" evidence="10">
    <location>
        <begin position="219"/>
        <end position="230"/>
    </location>
</feature>
<dbReference type="OrthoDB" id="364892at2759"/>
<dbReference type="GO" id="GO:0005525">
    <property type="term" value="F:GTP binding"/>
    <property type="evidence" value="ECO:0007669"/>
    <property type="project" value="UniProtKB-KW"/>
</dbReference>
<dbReference type="CDD" id="cd04096">
    <property type="entry name" value="eEF2_snRNP_like_C"/>
    <property type="match status" value="1"/>
</dbReference>
<dbReference type="InterPro" id="IPR005225">
    <property type="entry name" value="Small_GTP-bd"/>
</dbReference>
<keyword evidence="6" id="KW-0342">GTP-binding</keyword>
<dbReference type="Pfam" id="PF00679">
    <property type="entry name" value="EFG_C"/>
    <property type="match status" value="1"/>
</dbReference>
<sequence length="1058" mass="116926">MPISTSQLVALQKDSESIRNICILAHVDHGKTSLSDCLLATNGIISQQLAGKIRFLDSRPDEQARGITMESSAISLHFRIARRKTPADEPTINEYLINLIDSPGHIDFSSEVSTASRLCDGALVLVDAVEGVCSQTVTVLRQAWIEHIKPILVINKLDRIITELQMTPLEAHQHLQKLVEQVNAVMGSFFAGERMEDDMKWREKQEQRKAAREGAGASDDAELDKEYEEKDDEDIYFAPEKGNVIFSSAIDGWAFTVRQFAAIYEKKLGTSKEKLAKVLWGDYYFDPKTKRVLGAKHLKGRNLKPMFVQFVLENIWAVYDSVLVKKDMEKTEKIVKSLNLRINPQQYKSKETRPLLASIFAQWLPLSTATLVTVIEQIPSPPLSQKLRMPLIIDNTPGKENIDSGLKDSVINFSAASDKPVVAYVSKMVAVPESRLVQRVLLTPEEIKEQARLRQVAKARELAAALVAPENAVDDLADQFAGVDVTEPEKKAEKEHLIGFARIYSGTIRVGQELYILTPKYNPAESDGDAHVQKITVKSLYYIMGTELQPLDEVPAGNVFGIGGLDGKVLKNGTICSVGHGGINLAGVNLAGAPIVRVALEPENPSELDKLIEGLKLLEQADPCAEYIVEDNGEHVILTAGELHLERCIKDLRERYANIEIQASAPMVPFRETIVAAAEMPPAKSKDLPRGTVVTTTASGYVTTRIHTRPLPVKVVEFLTANIVSAKKFYEASRSDGSAETAPELAAGTVSAQDATAKALTLEEFRTGLQEAFTKSIAKSKNAEREKEVWANVIDKIIAFGPKRIGPNILLDTSENAHFKKLLVEHKSQDEVNDRAERKGFTAADLEGLVHQAFQLSTQLGPLCNEPVQGIAVFVETFDVAIPDDEIESAHGKMGKITGEVIATVQSSIKQGFLDWSPRLMLAMYSCDIQASMEVLGKVYGVVTQRRGRIIGEEMKEGTPFFHISAVLPAVESFGFGDDIRKKTSGAASPQLIFSGYEILDIDPFWEPFTEDELEDLGELADKENVAKKYMEDVRKRKGLFVAKRLFAGAEKQRTLKR</sequence>
<evidence type="ECO:0000313" key="12">
    <source>
        <dbReference type="EMBL" id="RPA79798.1"/>
    </source>
</evidence>
<organism evidence="12 13">
    <name type="scientific">Ascobolus immersus RN42</name>
    <dbReference type="NCBI Taxonomy" id="1160509"/>
    <lineage>
        <taxon>Eukaryota</taxon>
        <taxon>Fungi</taxon>
        <taxon>Dikarya</taxon>
        <taxon>Ascomycota</taxon>
        <taxon>Pezizomycotina</taxon>
        <taxon>Pezizomycetes</taxon>
        <taxon>Pezizales</taxon>
        <taxon>Ascobolaceae</taxon>
        <taxon>Ascobolus</taxon>
    </lineage>
</organism>
<proteinExistence type="predicted"/>